<evidence type="ECO:0000256" key="2">
    <source>
        <dbReference type="SAM" id="Phobius"/>
    </source>
</evidence>
<feature type="compositionally biased region" description="Basic and acidic residues" evidence="1">
    <location>
        <begin position="332"/>
        <end position="342"/>
    </location>
</feature>
<proteinExistence type="predicted"/>
<feature type="transmembrane region" description="Helical" evidence="2">
    <location>
        <begin position="299"/>
        <end position="320"/>
    </location>
</feature>
<feature type="compositionally biased region" description="Low complexity" evidence="1">
    <location>
        <begin position="353"/>
        <end position="362"/>
    </location>
</feature>
<keyword evidence="4" id="KW-1185">Reference proteome</keyword>
<feature type="region of interest" description="Disordered" evidence="1">
    <location>
        <begin position="416"/>
        <end position="486"/>
    </location>
</feature>
<feature type="compositionally biased region" description="Basic and acidic residues" evidence="1">
    <location>
        <begin position="565"/>
        <end position="577"/>
    </location>
</feature>
<feature type="region of interest" description="Disordered" evidence="1">
    <location>
        <begin position="330"/>
        <end position="384"/>
    </location>
</feature>
<keyword evidence="2" id="KW-0812">Transmembrane</keyword>
<feature type="compositionally biased region" description="Low complexity" evidence="1">
    <location>
        <begin position="624"/>
        <end position="633"/>
    </location>
</feature>
<feature type="compositionally biased region" description="Acidic residues" evidence="1">
    <location>
        <begin position="578"/>
        <end position="589"/>
    </location>
</feature>
<dbReference type="OrthoDB" id="3357304at2759"/>
<dbReference type="Proteomes" id="UP000237144">
    <property type="component" value="Unassembled WGS sequence"/>
</dbReference>
<comment type="caution">
    <text evidence="3">The sequence shown here is derived from an EMBL/GenBank/DDBJ whole genome shotgun (WGS) entry which is preliminary data.</text>
</comment>
<gene>
    <name evidence="3" type="ORF">BMF94_5655</name>
</gene>
<dbReference type="AlphaFoldDB" id="A0A2S5B3I1"/>
<organism evidence="3 4">
    <name type="scientific">Rhodotorula taiwanensis</name>
    <dbReference type="NCBI Taxonomy" id="741276"/>
    <lineage>
        <taxon>Eukaryota</taxon>
        <taxon>Fungi</taxon>
        <taxon>Dikarya</taxon>
        <taxon>Basidiomycota</taxon>
        <taxon>Pucciniomycotina</taxon>
        <taxon>Microbotryomycetes</taxon>
        <taxon>Sporidiobolales</taxon>
        <taxon>Sporidiobolaceae</taxon>
        <taxon>Rhodotorula</taxon>
    </lineage>
</organism>
<keyword evidence="2" id="KW-1133">Transmembrane helix</keyword>
<sequence>MALEQIVDVYATQGNSEAAAQISSFVSEMFQADPTPTASSAIASVSRAIESLAITNAQDTAQEMHDPLRAVLPSFTYSMPVQVVILSVTLTLLSVLLVHLLFTMRYHAPLSRLNYALQTTATGISLANTAAQLHVVMNEARDTGRIWPYMFDYIEVRVPRQEWGVPKSAAWLLLQAVNMLATHSTHIQFLTMLFPSNLEAGLILGLLGPLALASSALNFTTLSPHPAVNDLGDAIRDTCTSSLTLLYTMALFIWGLTINRSRAWRTEGGTSSFGILALALGVIGTAVNFVEIREERMRWLSGVVTCILLWQSWLGFWWWVGAGMWTGEAEDVERKREKARRKEERRRRKREAAAALAAAPSGSGSGSARGEGGVGSADGSATRSAVGTLRQRFQRARAATTGSDSGVPGAATAAESIELQQMRPVVDDSTATSPDAREANDQSAPVDPPAESTPRSRARPARSRVTNESRTDSNSSDLSSSGGPASEHFYDPLVDLFSPFFRRLRLAHETAALEQAAKPSALPEDVRRGWGIRALMMRGKMERGERRQAARGRIVDGAEMNVGERRAGFELDGGARLDEEEEEDEDADWQDATTATSDLDTPARTTAPAGRSTSRHAYPPQRGSTSPATSPSDPRAPAPPHPDELDRAERGRDGQTAWWWRGWIGRARLKDVSHWD</sequence>
<accession>A0A2S5B3I1</accession>
<feature type="transmembrane region" description="Helical" evidence="2">
    <location>
        <begin position="81"/>
        <end position="102"/>
    </location>
</feature>
<evidence type="ECO:0000256" key="1">
    <source>
        <dbReference type="SAM" id="MobiDB-lite"/>
    </source>
</evidence>
<evidence type="ECO:0000313" key="4">
    <source>
        <dbReference type="Proteomes" id="UP000237144"/>
    </source>
</evidence>
<feature type="compositionally biased region" description="Basic and acidic residues" evidence="1">
    <location>
        <begin position="641"/>
        <end position="652"/>
    </location>
</feature>
<evidence type="ECO:0000313" key="3">
    <source>
        <dbReference type="EMBL" id="POY71343.1"/>
    </source>
</evidence>
<feature type="transmembrane region" description="Helical" evidence="2">
    <location>
        <begin position="240"/>
        <end position="258"/>
    </location>
</feature>
<feature type="compositionally biased region" description="Gly residues" evidence="1">
    <location>
        <begin position="363"/>
        <end position="376"/>
    </location>
</feature>
<keyword evidence="2" id="KW-0472">Membrane</keyword>
<reference evidence="3 4" key="1">
    <citation type="journal article" date="2018" name="Front. Microbiol.">
        <title>Prospects for Fungal Bioremediation of Acidic Radioactive Waste Sites: Characterization and Genome Sequence of Rhodotorula taiwanensis MD1149.</title>
        <authorList>
            <person name="Tkavc R."/>
            <person name="Matrosova V.Y."/>
            <person name="Grichenko O.E."/>
            <person name="Gostincar C."/>
            <person name="Volpe R.P."/>
            <person name="Klimenkova P."/>
            <person name="Gaidamakova E.K."/>
            <person name="Zhou C.E."/>
            <person name="Stewart B.J."/>
            <person name="Lyman M.G."/>
            <person name="Malfatti S.A."/>
            <person name="Rubinfeld B."/>
            <person name="Courtot M."/>
            <person name="Singh J."/>
            <person name="Dalgard C.L."/>
            <person name="Hamilton T."/>
            <person name="Frey K.G."/>
            <person name="Gunde-Cimerman N."/>
            <person name="Dugan L."/>
            <person name="Daly M.J."/>
        </authorList>
    </citation>
    <scope>NUCLEOTIDE SEQUENCE [LARGE SCALE GENOMIC DNA]</scope>
    <source>
        <strain evidence="3 4">MD1149</strain>
    </source>
</reference>
<feature type="transmembrane region" description="Helical" evidence="2">
    <location>
        <begin position="270"/>
        <end position="290"/>
    </location>
</feature>
<dbReference type="EMBL" id="PJQD01000085">
    <property type="protein sequence ID" value="POY71343.1"/>
    <property type="molecule type" value="Genomic_DNA"/>
</dbReference>
<dbReference type="STRING" id="741276.A0A2S5B3I1"/>
<protein>
    <submittedName>
        <fullName evidence="3">Uncharacterized protein</fullName>
    </submittedName>
</protein>
<name>A0A2S5B3I1_9BASI</name>
<feature type="region of interest" description="Disordered" evidence="1">
    <location>
        <begin position="565"/>
        <end position="652"/>
    </location>
</feature>
<feature type="compositionally biased region" description="Low complexity" evidence="1">
    <location>
        <begin position="472"/>
        <end position="486"/>
    </location>
</feature>